<gene>
    <name evidence="2" type="ORF">FCM35_KLT01701</name>
</gene>
<feature type="compositionally biased region" description="Polar residues" evidence="1">
    <location>
        <begin position="39"/>
        <end position="50"/>
    </location>
</feature>
<name>A0A833QTW4_9POAL</name>
<keyword evidence="3" id="KW-1185">Reference proteome</keyword>
<protein>
    <submittedName>
        <fullName evidence="2">Uncharacterized protein</fullName>
    </submittedName>
</protein>
<feature type="region of interest" description="Disordered" evidence="1">
    <location>
        <begin position="1"/>
        <end position="70"/>
    </location>
</feature>
<evidence type="ECO:0000313" key="3">
    <source>
        <dbReference type="Proteomes" id="UP000623129"/>
    </source>
</evidence>
<organism evidence="2 3">
    <name type="scientific">Carex littledalei</name>
    <dbReference type="NCBI Taxonomy" id="544730"/>
    <lineage>
        <taxon>Eukaryota</taxon>
        <taxon>Viridiplantae</taxon>
        <taxon>Streptophyta</taxon>
        <taxon>Embryophyta</taxon>
        <taxon>Tracheophyta</taxon>
        <taxon>Spermatophyta</taxon>
        <taxon>Magnoliopsida</taxon>
        <taxon>Liliopsida</taxon>
        <taxon>Poales</taxon>
        <taxon>Cyperaceae</taxon>
        <taxon>Cyperoideae</taxon>
        <taxon>Cariceae</taxon>
        <taxon>Carex</taxon>
        <taxon>Carex subgen. Euthyceras</taxon>
    </lineage>
</organism>
<dbReference type="AlphaFoldDB" id="A0A833QTW4"/>
<evidence type="ECO:0000313" key="2">
    <source>
        <dbReference type="EMBL" id="KAF3334010.1"/>
    </source>
</evidence>
<comment type="caution">
    <text evidence="2">The sequence shown here is derived from an EMBL/GenBank/DDBJ whole genome shotgun (WGS) entry which is preliminary data.</text>
</comment>
<evidence type="ECO:0000256" key="1">
    <source>
        <dbReference type="SAM" id="MobiDB-lite"/>
    </source>
</evidence>
<reference evidence="2" key="1">
    <citation type="submission" date="2020-01" db="EMBL/GenBank/DDBJ databases">
        <title>Genome sequence of Kobresia littledalei, the first chromosome-level genome in the family Cyperaceae.</title>
        <authorList>
            <person name="Qu G."/>
        </authorList>
    </citation>
    <scope>NUCLEOTIDE SEQUENCE</scope>
    <source>
        <strain evidence="2">C.B.Clarke</strain>
        <tissue evidence="2">Leaf</tissue>
    </source>
</reference>
<feature type="compositionally biased region" description="Pro residues" evidence="1">
    <location>
        <begin position="54"/>
        <end position="70"/>
    </location>
</feature>
<dbReference type="EMBL" id="SWLB01000010">
    <property type="protein sequence ID" value="KAF3334010.1"/>
    <property type="molecule type" value="Genomic_DNA"/>
</dbReference>
<accession>A0A833QTW4</accession>
<dbReference type="Proteomes" id="UP000623129">
    <property type="component" value="Unassembled WGS sequence"/>
</dbReference>
<sequence length="217" mass="24164">MEKNIDQVISTQPDGLAPDFSSHSTRTESEREREEPIRPNQTHSHPTRSGTRLAPPPNPTPPRIATPPPRIASISASHRVCASNQTKSVDCIEASEAGFMTCGEAVPFTVRDAGVALGLQTEGSVIDLHPNDKRVRLSDCYTRFHKDYFGMKNEVTRKSLQEILKRLACAEGCKKSDDFVALMVLYIFSTVLFPWSNKLVTTSLIPYLTEIKHLKDL</sequence>
<proteinExistence type="predicted"/>
<feature type="compositionally biased region" description="Basic and acidic residues" evidence="1">
    <location>
        <begin position="25"/>
        <end position="37"/>
    </location>
</feature>
<dbReference type="OrthoDB" id="723791at2759"/>